<dbReference type="SUPFAM" id="SSF54637">
    <property type="entry name" value="Thioesterase/thiol ester dehydrase-isomerase"/>
    <property type="match status" value="1"/>
</dbReference>
<keyword evidence="2" id="KW-1185">Reference proteome</keyword>
<dbReference type="Proteomes" id="UP001612928">
    <property type="component" value="Unassembled WGS sequence"/>
</dbReference>
<evidence type="ECO:0000313" key="2">
    <source>
        <dbReference type="Proteomes" id="UP001612928"/>
    </source>
</evidence>
<dbReference type="InterPro" id="IPR029069">
    <property type="entry name" value="HotDog_dom_sf"/>
</dbReference>
<dbReference type="EMBL" id="JBITMB010000001">
    <property type="protein sequence ID" value="MFI7439354.1"/>
    <property type="molecule type" value="Genomic_DNA"/>
</dbReference>
<protein>
    <recommendedName>
        <fullName evidence="3">Thioesterase family protein</fullName>
    </recommendedName>
</protein>
<organism evidence="1 2">
    <name type="scientific">Nonomuraea indica</name>
    <dbReference type="NCBI Taxonomy" id="1581193"/>
    <lineage>
        <taxon>Bacteria</taxon>
        <taxon>Bacillati</taxon>
        <taxon>Actinomycetota</taxon>
        <taxon>Actinomycetes</taxon>
        <taxon>Streptosporangiales</taxon>
        <taxon>Streptosporangiaceae</taxon>
        <taxon>Nonomuraea</taxon>
    </lineage>
</organism>
<sequence length="256" mass="26597">MTTMSRALKVPAHYHGPEGTANGGWVAGTVASHLPTSATVEVTLRAPVPVERVLRVERAPAAGGAWRVLLLDAEPGGDVLAEAREVDERLRPPPFVPAEEAEEAGRAFPGHGGHPAPGCFVCGDRPPGEGLRVHAGPTGRPGELAALWRVHPGLAEWSATLPLSHVWGALDCPTGWTHLIAGGSALLGRLTARVRRSVLTGAPYVVVARREAGAGRVLYADAAVYEPGGALVAVSRAAWIEVAPLQAGGRSQATPR</sequence>
<evidence type="ECO:0008006" key="3">
    <source>
        <dbReference type="Google" id="ProtNLM"/>
    </source>
</evidence>
<accession>A0ABW7ZXS1</accession>
<dbReference type="RefSeq" id="WP_397018915.1">
    <property type="nucleotide sequence ID" value="NZ_JBITMB010000001.1"/>
</dbReference>
<gene>
    <name evidence="1" type="ORF">ACIBP5_05230</name>
</gene>
<reference evidence="1 2" key="1">
    <citation type="submission" date="2024-10" db="EMBL/GenBank/DDBJ databases">
        <title>The Natural Products Discovery Center: Release of the First 8490 Sequenced Strains for Exploring Actinobacteria Biosynthetic Diversity.</title>
        <authorList>
            <person name="Kalkreuter E."/>
            <person name="Kautsar S.A."/>
            <person name="Yang D."/>
            <person name="Bader C.D."/>
            <person name="Teijaro C.N."/>
            <person name="Fluegel L."/>
            <person name="Davis C.M."/>
            <person name="Simpson J.R."/>
            <person name="Lauterbach L."/>
            <person name="Steele A.D."/>
            <person name="Gui C."/>
            <person name="Meng S."/>
            <person name="Li G."/>
            <person name="Viehrig K."/>
            <person name="Ye F."/>
            <person name="Su P."/>
            <person name="Kiefer A.F."/>
            <person name="Nichols A."/>
            <person name="Cepeda A.J."/>
            <person name="Yan W."/>
            <person name="Fan B."/>
            <person name="Jiang Y."/>
            <person name="Adhikari A."/>
            <person name="Zheng C.-J."/>
            <person name="Schuster L."/>
            <person name="Cowan T.M."/>
            <person name="Smanski M.J."/>
            <person name="Chevrette M.G."/>
            <person name="De Carvalho L.P.S."/>
            <person name="Shen B."/>
        </authorList>
    </citation>
    <scope>NUCLEOTIDE SEQUENCE [LARGE SCALE GENOMIC DNA]</scope>
    <source>
        <strain evidence="1 2">NPDC049503</strain>
    </source>
</reference>
<proteinExistence type="predicted"/>
<name>A0ABW7ZXS1_9ACTN</name>
<dbReference type="Gene3D" id="3.10.129.10">
    <property type="entry name" value="Hotdog Thioesterase"/>
    <property type="match status" value="1"/>
</dbReference>
<comment type="caution">
    <text evidence="1">The sequence shown here is derived from an EMBL/GenBank/DDBJ whole genome shotgun (WGS) entry which is preliminary data.</text>
</comment>
<evidence type="ECO:0000313" key="1">
    <source>
        <dbReference type="EMBL" id="MFI7439354.1"/>
    </source>
</evidence>